<gene>
    <name evidence="1" type="ORF">Patl1_19023</name>
</gene>
<evidence type="ECO:0000313" key="2">
    <source>
        <dbReference type="Proteomes" id="UP001164250"/>
    </source>
</evidence>
<dbReference type="Proteomes" id="UP001164250">
    <property type="component" value="Chromosome 2"/>
</dbReference>
<organism evidence="1 2">
    <name type="scientific">Pistacia atlantica</name>
    <dbReference type="NCBI Taxonomy" id="434234"/>
    <lineage>
        <taxon>Eukaryota</taxon>
        <taxon>Viridiplantae</taxon>
        <taxon>Streptophyta</taxon>
        <taxon>Embryophyta</taxon>
        <taxon>Tracheophyta</taxon>
        <taxon>Spermatophyta</taxon>
        <taxon>Magnoliopsida</taxon>
        <taxon>eudicotyledons</taxon>
        <taxon>Gunneridae</taxon>
        <taxon>Pentapetalae</taxon>
        <taxon>rosids</taxon>
        <taxon>malvids</taxon>
        <taxon>Sapindales</taxon>
        <taxon>Anacardiaceae</taxon>
        <taxon>Pistacia</taxon>
    </lineage>
</organism>
<sequence>MAECIVSLMIEKIAGQLVEEAISLSRVRPQVEWIEGEFRRMQCFLKDAEARQDSDERVRNWVADIRDCAFQTEDVIDTYILKMARKRGKGLITGLFERYPFVFFQELIHRHRVNKQISGIKMRIHDISISRTAYGIENFSRRGEGSSSSAAEFIREKRRLAIHFEMPHTTRSISRIRSLLFFDVSEPVQLTLEHSQLLKVLDLEGVHKVLLDSSVGNLIHLRYLGLRKTWLKKLPSSVSNLLNLQTLDLRSTMVDPIPVVIWKMQQLRHLYLNELREMVVKPPAEVSLKNLQTLQGLSVGETSCIEQGLNKLSNLRELGLFGQLLLHEEALGKWILNLKGLCCLKIDAKSSIDVMVKTIPKLMPFSNHALLYKLHLRGFKKKLIDVEDFPPNLTELCLESSLLMEDPMKKLEKLQNLSVLRLKGSSYVGKEMVCSSGGFPQLHFLKLSRLNAVQRWRIEEGAMRNLRQLEIVECRLLKIVPRGLWPVTSLHNLKLGFMPLEFERMVQDRTGETWYKLEHIERMAVVMAVRSSATAKLSLPSSSSSPSLPSTQKVSSKPQLKPSSVVLPTSTTAVSLLALFNAPLEVKALTLDKDQIVSSLTEVEKTAGQVQEVGSSVIDTTQKILEVVGTALKPAIDVALPIAKQAGEQALKISSPVISEATKKAQEAIQRTGVDTEPVLSAAKTVADAAEKTTKVIGDAKPIAASTVETISSAEPVVIVGTAGALFLTYLLLPPIWSVITFSLRGYKGELTPAQSLDVITTKNYVMIDIRSEKDKDKAGIPRLPSSAKNRMISIPLEELPSKLRGLVRNSKKVEAEIAALKISYLKKISKGSNIIIMDSYSDSAKIVAKTLTRLGFKNTWIVADGFAGRRGWLQSRLGTDSYNFSFAEVLSPSRIVPAAARRFGTTSTKFLPGSE</sequence>
<evidence type="ECO:0000313" key="1">
    <source>
        <dbReference type="EMBL" id="KAJ0106504.1"/>
    </source>
</evidence>
<proteinExistence type="predicted"/>
<protein>
    <submittedName>
        <fullName evidence="1">Uncharacterized protein</fullName>
    </submittedName>
</protein>
<accession>A0ACC1C3E8</accession>
<dbReference type="EMBL" id="CM047898">
    <property type="protein sequence ID" value="KAJ0106504.1"/>
    <property type="molecule type" value="Genomic_DNA"/>
</dbReference>
<reference evidence="2" key="1">
    <citation type="journal article" date="2023" name="G3 (Bethesda)">
        <title>Genome assembly and association tests identify interacting loci associated with vigor, precocity, and sex in interspecific pistachio rootstocks.</title>
        <authorList>
            <person name="Palmer W."/>
            <person name="Jacygrad E."/>
            <person name="Sagayaradj S."/>
            <person name="Cavanaugh K."/>
            <person name="Han R."/>
            <person name="Bertier L."/>
            <person name="Beede B."/>
            <person name="Kafkas S."/>
            <person name="Golino D."/>
            <person name="Preece J."/>
            <person name="Michelmore R."/>
        </authorList>
    </citation>
    <scope>NUCLEOTIDE SEQUENCE [LARGE SCALE GENOMIC DNA]</scope>
</reference>
<keyword evidence="2" id="KW-1185">Reference proteome</keyword>
<name>A0ACC1C3E8_9ROSI</name>
<comment type="caution">
    <text evidence="1">The sequence shown here is derived from an EMBL/GenBank/DDBJ whole genome shotgun (WGS) entry which is preliminary data.</text>
</comment>